<name>A0AA86R950_9EUKA</name>
<reference evidence="2" key="1">
    <citation type="submission" date="2023-06" db="EMBL/GenBank/DDBJ databases">
        <authorList>
            <person name="Kurt Z."/>
        </authorList>
    </citation>
    <scope>NUCLEOTIDE SEQUENCE</scope>
</reference>
<sequence>MQGFTYVEDCNMYCALQFTSYYCSRNYFNYNYYCQDGSFEPLSEPLPKLKTWVIVLLVIGVSFIMGVISCILWYLGAQKNKKSFDVENQKLIQNKYFYQPVQIPKFNQNPDMEVQQYMPQMIPQYLPEQVQQYQQYHLNNQSVNSPQMIPIYK</sequence>
<evidence type="ECO:0000256" key="1">
    <source>
        <dbReference type="SAM" id="Phobius"/>
    </source>
</evidence>
<dbReference type="EMBL" id="CATOUU010001125">
    <property type="protein sequence ID" value="CAI9973711.1"/>
    <property type="molecule type" value="Genomic_DNA"/>
</dbReference>
<protein>
    <submittedName>
        <fullName evidence="3">Hypothetical_protein</fullName>
    </submittedName>
</protein>
<organism evidence="2">
    <name type="scientific">Hexamita inflata</name>
    <dbReference type="NCBI Taxonomy" id="28002"/>
    <lineage>
        <taxon>Eukaryota</taxon>
        <taxon>Metamonada</taxon>
        <taxon>Diplomonadida</taxon>
        <taxon>Hexamitidae</taxon>
        <taxon>Hexamitinae</taxon>
        <taxon>Hexamita</taxon>
    </lineage>
</organism>
<accession>A0AA86R950</accession>
<keyword evidence="1" id="KW-0812">Transmembrane</keyword>
<dbReference type="EMBL" id="CAXDID020000042">
    <property type="protein sequence ID" value="CAL6000909.1"/>
    <property type="molecule type" value="Genomic_DNA"/>
</dbReference>
<dbReference type="AlphaFoldDB" id="A0AA86R950"/>
<reference evidence="3 4" key="2">
    <citation type="submission" date="2024-07" db="EMBL/GenBank/DDBJ databases">
        <authorList>
            <person name="Akdeniz Z."/>
        </authorList>
    </citation>
    <scope>NUCLEOTIDE SEQUENCE [LARGE SCALE GENOMIC DNA]</scope>
</reference>
<keyword evidence="1" id="KW-0472">Membrane</keyword>
<feature type="transmembrane region" description="Helical" evidence="1">
    <location>
        <begin position="52"/>
        <end position="75"/>
    </location>
</feature>
<evidence type="ECO:0000313" key="4">
    <source>
        <dbReference type="Proteomes" id="UP001642409"/>
    </source>
</evidence>
<keyword evidence="1" id="KW-1133">Transmembrane helix</keyword>
<gene>
    <name evidence="3" type="ORF">HINF_LOCUS17027</name>
    <name evidence="2" type="ORF">HINF_LOCUS61356</name>
</gene>
<evidence type="ECO:0000313" key="3">
    <source>
        <dbReference type="EMBL" id="CAL6000909.1"/>
    </source>
</evidence>
<proteinExistence type="predicted"/>
<dbReference type="Proteomes" id="UP001642409">
    <property type="component" value="Unassembled WGS sequence"/>
</dbReference>
<keyword evidence="4" id="KW-1185">Reference proteome</keyword>
<comment type="caution">
    <text evidence="2">The sequence shown here is derived from an EMBL/GenBank/DDBJ whole genome shotgun (WGS) entry which is preliminary data.</text>
</comment>
<evidence type="ECO:0000313" key="2">
    <source>
        <dbReference type="EMBL" id="CAI9973711.1"/>
    </source>
</evidence>